<dbReference type="STRING" id="39966.A0A369K520"/>
<dbReference type="Proteomes" id="UP000076154">
    <property type="component" value="Unassembled WGS sequence"/>
</dbReference>
<sequence length="473" mass="51668">MSQLYRSALSARISKLPDLPHHPHPDDDADESEETDTLGALPGSGMASPLTSRPRTRPPTTRKRTPNPEYAPISAASYFAEALQVSVPSRSLEFRVYYTPPPKWEGGTVMVCHHGAGYSGLSFACFAKEVAGVASGGVGVLSLDARRHGKTRSTGEEDDDLSIDVLVDDFTALIQTVFPDPTTAPTLLLIGHSMGGSVVVRSSPLLLEHKYRVAGVAVLDVVEGSAVEALPHMHALLNARPDGFQSIEDAVEWHVSTKTIRNPHSARISIPSIVVPDPVGPLPFRWRTPLRSTAPYWLSWFQGLSPAFLATRAARLLVLAGTDRLDNTLMIGQMQGKFQLTVVPGVGHMVQEDDPTKLAEILVEFWRRHDRVVVGVKKVGDFLRLFADPRAVFNRFNRLNVEPTVSPHPRAVPNCVTIVAPRIRRAHVNVGTLGTFSPVDPRPTRRRDIFPLREVAQDSRANGAAADSVRYAS</sequence>
<dbReference type="InterPro" id="IPR016812">
    <property type="entry name" value="PPase_methylesterase_euk"/>
</dbReference>
<dbReference type="OrthoDB" id="194865at2759"/>
<evidence type="ECO:0000256" key="6">
    <source>
        <dbReference type="ARBA" id="ARBA00049203"/>
    </source>
</evidence>
<comment type="catalytic activity">
    <reaction evidence="6">
        <text>[phosphatase 2A protein]-C-terminal L-leucine methyl ester + H2O = [phosphatase 2A protein]-C-terminal L-leucine + methanol + H(+)</text>
        <dbReference type="Rhea" id="RHEA:48548"/>
        <dbReference type="Rhea" id="RHEA-COMP:12134"/>
        <dbReference type="Rhea" id="RHEA-COMP:12135"/>
        <dbReference type="ChEBI" id="CHEBI:15377"/>
        <dbReference type="ChEBI" id="CHEBI:15378"/>
        <dbReference type="ChEBI" id="CHEBI:17790"/>
        <dbReference type="ChEBI" id="CHEBI:90516"/>
        <dbReference type="ChEBI" id="CHEBI:90517"/>
        <dbReference type="EC" id="3.1.1.89"/>
    </reaction>
</comment>
<organism evidence="9 10">
    <name type="scientific">Hypsizygus marmoreus</name>
    <name type="common">White beech mushroom</name>
    <name type="synonym">Agaricus marmoreus</name>
    <dbReference type="NCBI Taxonomy" id="39966"/>
    <lineage>
        <taxon>Eukaryota</taxon>
        <taxon>Fungi</taxon>
        <taxon>Dikarya</taxon>
        <taxon>Basidiomycota</taxon>
        <taxon>Agaricomycotina</taxon>
        <taxon>Agaricomycetes</taxon>
        <taxon>Agaricomycetidae</taxon>
        <taxon>Agaricales</taxon>
        <taxon>Tricholomatineae</taxon>
        <taxon>Lyophyllaceae</taxon>
        <taxon>Hypsizygus</taxon>
    </lineage>
</organism>
<dbReference type="GO" id="GO:0051723">
    <property type="term" value="F:protein methylesterase activity"/>
    <property type="evidence" value="ECO:0007669"/>
    <property type="project" value="UniProtKB-EC"/>
</dbReference>
<protein>
    <recommendedName>
        <fullName evidence="3">Protein phosphatase methylesterase 1</fullName>
        <ecNumber evidence="2">3.1.1.89</ecNumber>
    </recommendedName>
</protein>
<feature type="compositionally biased region" description="Basic residues" evidence="7">
    <location>
        <begin position="54"/>
        <end position="65"/>
    </location>
</feature>
<dbReference type="Pfam" id="PF12697">
    <property type="entry name" value="Abhydrolase_6"/>
    <property type="match status" value="1"/>
</dbReference>
<dbReference type="PANTHER" id="PTHR14189:SF0">
    <property type="entry name" value="PROTEIN PHOSPHATASE METHYLESTERASE 1"/>
    <property type="match status" value="1"/>
</dbReference>
<keyword evidence="5" id="KW-0378">Hydrolase</keyword>
<evidence type="ECO:0000256" key="4">
    <source>
        <dbReference type="ARBA" id="ARBA00022487"/>
    </source>
</evidence>
<comment type="caution">
    <text evidence="9">The sequence shown here is derived from an EMBL/GenBank/DDBJ whole genome shotgun (WGS) entry which is preliminary data.</text>
</comment>
<evidence type="ECO:0000256" key="2">
    <source>
        <dbReference type="ARBA" id="ARBA00013111"/>
    </source>
</evidence>
<dbReference type="FunCoup" id="A0A369K520">
    <property type="interactions" value="516"/>
</dbReference>
<evidence type="ECO:0000259" key="8">
    <source>
        <dbReference type="Pfam" id="PF12697"/>
    </source>
</evidence>
<dbReference type="InterPro" id="IPR029058">
    <property type="entry name" value="AB_hydrolase_fold"/>
</dbReference>
<gene>
    <name evidence="9" type="primary">PPE1</name>
    <name evidence="9" type="ORF">Hypma_006272</name>
</gene>
<dbReference type="InterPro" id="IPR000073">
    <property type="entry name" value="AB_hydrolase_1"/>
</dbReference>
<dbReference type="EMBL" id="LUEZ02000040">
    <property type="protein sequence ID" value="RDB25966.1"/>
    <property type="molecule type" value="Genomic_DNA"/>
</dbReference>
<dbReference type="Gene3D" id="3.40.50.1820">
    <property type="entry name" value="alpha/beta hydrolase"/>
    <property type="match status" value="1"/>
</dbReference>
<evidence type="ECO:0000256" key="7">
    <source>
        <dbReference type="SAM" id="MobiDB-lite"/>
    </source>
</evidence>
<dbReference type="SUPFAM" id="SSF53474">
    <property type="entry name" value="alpha/beta-Hydrolases"/>
    <property type="match status" value="1"/>
</dbReference>
<accession>A0A369K520</accession>
<dbReference type="InParanoid" id="A0A369K520"/>
<comment type="similarity">
    <text evidence="1">Belongs to the AB hydrolase superfamily.</text>
</comment>
<dbReference type="EC" id="3.1.1.89" evidence="2"/>
<evidence type="ECO:0000313" key="9">
    <source>
        <dbReference type="EMBL" id="RDB25966.1"/>
    </source>
</evidence>
<evidence type="ECO:0000313" key="10">
    <source>
        <dbReference type="Proteomes" id="UP000076154"/>
    </source>
</evidence>
<keyword evidence="10" id="KW-1185">Reference proteome</keyword>
<dbReference type="PANTHER" id="PTHR14189">
    <property type="entry name" value="PROTEIN PHOSPHATASE METHYLESTERASE-1 RELATED"/>
    <property type="match status" value="1"/>
</dbReference>
<proteinExistence type="inferred from homology"/>
<keyword evidence="4" id="KW-0719">Serine esterase</keyword>
<evidence type="ECO:0000256" key="1">
    <source>
        <dbReference type="ARBA" id="ARBA00008645"/>
    </source>
</evidence>
<evidence type="ECO:0000256" key="3">
    <source>
        <dbReference type="ARBA" id="ARBA00020672"/>
    </source>
</evidence>
<name>A0A369K520_HYPMA</name>
<feature type="compositionally biased region" description="Acidic residues" evidence="7">
    <location>
        <begin position="27"/>
        <end position="36"/>
    </location>
</feature>
<dbReference type="AlphaFoldDB" id="A0A369K520"/>
<feature type="region of interest" description="Disordered" evidence="7">
    <location>
        <begin position="1"/>
        <end position="70"/>
    </location>
</feature>
<evidence type="ECO:0000256" key="5">
    <source>
        <dbReference type="ARBA" id="ARBA00022801"/>
    </source>
</evidence>
<feature type="domain" description="AB hydrolase-1" evidence="8">
    <location>
        <begin position="111"/>
        <end position="360"/>
    </location>
</feature>
<reference evidence="9" key="1">
    <citation type="submission" date="2018-04" db="EMBL/GenBank/DDBJ databases">
        <title>Whole genome sequencing of Hypsizygus marmoreus.</title>
        <authorList>
            <person name="Choi I.-G."/>
            <person name="Min B."/>
            <person name="Kim J.-G."/>
            <person name="Kim S."/>
            <person name="Oh Y.-L."/>
            <person name="Kong W.-S."/>
            <person name="Park H."/>
            <person name="Jeong J."/>
            <person name="Song E.-S."/>
        </authorList>
    </citation>
    <scope>NUCLEOTIDE SEQUENCE [LARGE SCALE GENOMIC DNA]</scope>
    <source>
        <strain evidence="9">51987-8</strain>
    </source>
</reference>